<evidence type="ECO:0000256" key="1">
    <source>
        <dbReference type="SAM" id="MobiDB-lite"/>
    </source>
</evidence>
<evidence type="ECO:0000313" key="4">
    <source>
        <dbReference type="Proteomes" id="UP001056500"/>
    </source>
</evidence>
<evidence type="ECO:0000256" key="2">
    <source>
        <dbReference type="SAM" id="SignalP"/>
    </source>
</evidence>
<evidence type="ECO:0000313" key="3">
    <source>
        <dbReference type="EMBL" id="USG66318.1"/>
    </source>
</evidence>
<feature type="compositionally biased region" description="Low complexity" evidence="1">
    <location>
        <begin position="122"/>
        <end position="141"/>
    </location>
</feature>
<keyword evidence="2" id="KW-0732">Signal</keyword>
<evidence type="ECO:0008006" key="5">
    <source>
        <dbReference type="Google" id="ProtNLM"/>
    </source>
</evidence>
<feature type="chain" id="PRO_5046486423" description="Lipoprotein" evidence="2">
    <location>
        <begin position="27"/>
        <end position="287"/>
    </location>
</feature>
<accession>A0ABY4WH04</accession>
<feature type="compositionally biased region" description="Basic and acidic residues" evidence="1">
    <location>
        <begin position="98"/>
        <end position="114"/>
    </location>
</feature>
<feature type="signal peptide" evidence="2">
    <location>
        <begin position="1"/>
        <end position="26"/>
    </location>
</feature>
<dbReference type="RefSeq" id="WP_251873453.1">
    <property type="nucleotide sequence ID" value="NZ_CP098755.1"/>
</dbReference>
<protein>
    <recommendedName>
        <fullName evidence="5">Lipoprotein</fullName>
    </recommendedName>
</protein>
<dbReference type="Proteomes" id="UP001056500">
    <property type="component" value="Chromosome"/>
</dbReference>
<name>A0ABY4WH04_9BACL</name>
<feature type="region of interest" description="Disordered" evidence="1">
    <location>
        <begin position="37"/>
        <end position="165"/>
    </location>
</feature>
<organism evidence="3 4">
    <name type="scientific">Brevibacillus ruminantium</name>
    <dbReference type="NCBI Taxonomy" id="2950604"/>
    <lineage>
        <taxon>Bacteria</taxon>
        <taxon>Bacillati</taxon>
        <taxon>Bacillota</taxon>
        <taxon>Bacilli</taxon>
        <taxon>Bacillales</taxon>
        <taxon>Paenibacillaceae</taxon>
        <taxon>Brevibacillus</taxon>
    </lineage>
</organism>
<reference evidence="3" key="1">
    <citation type="submission" date="2022-06" db="EMBL/GenBank/DDBJ databases">
        <title>Genome sequencing of Brevibacillus sp. BB3-R1.</title>
        <authorList>
            <person name="Heo J."/>
            <person name="Lee D."/>
            <person name="Won M."/>
            <person name="Han B.-H."/>
            <person name="Hong S.-B."/>
            <person name="Kwon S.-W."/>
        </authorList>
    </citation>
    <scope>NUCLEOTIDE SEQUENCE</scope>
    <source>
        <strain evidence="3">BB3-R1</strain>
    </source>
</reference>
<dbReference type="EMBL" id="CP098755">
    <property type="protein sequence ID" value="USG66318.1"/>
    <property type="molecule type" value="Genomic_DNA"/>
</dbReference>
<gene>
    <name evidence="3" type="ORF">NDK47_03010</name>
</gene>
<keyword evidence="4" id="KW-1185">Reference proteome</keyword>
<sequence>MIHSRQIVWLLAAVLLVLPGCGKQTAQVVVSEEAPAPDLAEANPALAEPAISEEPQENPEMQPEQAETKTEAETEAGTPPPSETNDPLEDAQASSEQQDEKQKTPADSAKEPVRAKSAKPTNQQAAGAAPNKPAKPAVAVQSPKKQTDAVAAAASPPPPKATKVNAEGKPIISFNDFFDNGDRSTPSDRFWDLKGTEVEINGFMGEVISLEKHWFLLIPEPGAECPFDNDDGTLWNEIMIVFVKKEDKLRYTQGPIKVKGTLDVGIKVDQSGYRTMFRLQNASFETM</sequence>
<proteinExistence type="predicted"/>
<feature type="compositionally biased region" description="Low complexity" evidence="1">
    <location>
        <begin position="37"/>
        <end position="50"/>
    </location>
</feature>